<evidence type="ECO:0000313" key="10">
    <source>
        <dbReference type="Proteomes" id="UP001224775"/>
    </source>
</evidence>
<dbReference type="GO" id="GO:0008270">
    <property type="term" value="F:zinc ion binding"/>
    <property type="evidence" value="ECO:0007669"/>
    <property type="project" value="UniProtKB-KW"/>
</dbReference>
<reference evidence="9" key="1">
    <citation type="submission" date="2023-06" db="EMBL/GenBank/DDBJ databases">
        <title>Survivors Of The Sea: Transcriptome response of Skeletonema marinoi to long-term dormancy.</title>
        <authorList>
            <person name="Pinder M.I.M."/>
            <person name="Kourtchenko O."/>
            <person name="Robertson E.K."/>
            <person name="Larsson T."/>
            <person name="Maumus F."/>
            <person name="Osuna-Cruz C.M."/>
            <person name="Vancaester E."/>
            <person name="Stenow R."/>
            <person name="Vandepoele K."/>
            <person name="Ploug H."/>
            <person name="Bruchert V."/>
            <person name="Godhe A."/>
            <person name="Topel M."/>
        </authorList>
    </citation>
    <scope>NUCLEOTIDE SEQUENCE</scope>
    <source>
        <strain evidence="9">R05AC</strain>
    </source>
</reference>
<evidence type="ECO:0000256" key="7">
    <source>
        <dbReference type="ARBA" id="ARBA00023136"/>
    </source>
</evidence>
<evidence type="ECO:0000256" key="3">
    <source>
        <dbReference type="ARBA" id="ARBA00022723"/>
    </source>
</evidence>
<keyword evidence="2" id="KW-0812">Transmembrane</keyword>
<organism evidence="9 10">
    <name type="scientific">Skeletonema marinoi</name>
    <dbReference type="NCBI Taxonomy" id="267567"/>
    <lineage>
        <taxon>Eukaryota</taxon>
        <taxon>Sar</taxon>
        <taxon>Stramenopiles</taxon>
        <taxon>Ochrophyta</taxon>
        <taxon>Bacillariophyta</taxon>
        <taxon>Coscinodiscophyceae</taxon>
        <taxon>Thalassiosirophycidae</taxon>
        <taxon>Thalassiosirales</taxon>
        <taxon>Skeletonemataceae</taxon>
        <taxon>Skeletonema</taxon>
        <taxon>Skeletonema marinoi-dohrnii complex</taxon>
    </lineage>
</organism>
<dbReference type="AlphaFoldDB" id="A0AAD9DBS4"/>
<dbReference type="SMART" id="SM00744">
    <property type="entry name" value="RINGv"/>
    <property type="match status" value="1"/>
</dbReference>
<evidence type="ECO:0000256" key="4">
    <source>
        <dbReference type="ARBA" id="ARBA00022771"/>
    </source>
</evidence>
<keyword evidence="4" id="KW-0863">Zinc-finger</keyword>
<evidence type="ECO:0000256" key="1">
    <source>
        <dbReference type="ARBA" id="ARBA00004141"/>
    </source>
</evidence>
<dbReference type="PROSITE" id="PS51292">
    <property type="entry name" value="ZF_RING_CH"/>
    <property type="match status" value="1"/>
</dbReference>
<dbReference type="GO" id="GO:0016020">
    <property type="term" value="C:membrane"/>
    <property type="evidence" value="ECO:0007669"/>
    <property type="project" value="UniProtKB-SubCell"/>
</dbReference>
<dbReference type="InterPro" id="IPR011016">
    <property type="entry name" value="Znf_RING-CH"/>
</dbReference>
<proteinExistence type="predicted"/>
<gene>
    <name evidence="9" type="ORF">QTG54_008958</name>
</gene>
<sequence length="157" mass="17448">MTELTETESAASPTDNDSNDEAPCCWLCLAEGPDASGQQFVRDCSCRGSSGYAHISCIIGYAESAESDTNRVGDARNAFIACPNCKQLYQNELRQDLSKARVRFAERDYTMDNAEGVAMHATAVMNRMTLIDAEKQYDRIEGNNLHQTSTRTRVYQD</sequence>
<dbReference type="Pfam" id="PF12906">
    <property type="entry name" value="RINGv"/>
    <property type="match status" value="1"/>
</dbReference>
<feature type="domain" description="RING-CH-type" evidence="8">
    <location>
        <begin position="17"/>
        <end position="92"/>
    </location>
</feature>
<comment type="caution">
    <text evidence="9">The sequence shown here is derived from an EMBL/GenBank/DDBJ whole genome shotgun (WGS) entry which is preliminary data.</text>
</comment>
<dbReference type="Proteomes" id="UP001224775">
    <property type="component" value="Unassembled WGS sequence"/>
</dbReference>
<keyword evidence="10" id="KW-1185">Reference proteome</keyword>
<keyword evidence="5" id="KW-0862">Zinc</keyword>
<evidence type="ECO:0000256" key="2">
    <source>
        <dbReference type="ARBA" id="ARBA00022692"/>
    </source>
</evidence>
<evidence type="ECO:0000256" key="6">
    <source>
        <dbReference type="ARBA" id="ARBA00022989"/>
    </source>
</evidence>
<dbReference type="InterPro" id="IPR013083">
    <property type="entry name" value="Znf_RING/FYVE/PHD"/>
</dbReference>
<keyword evidence="6" id="KW-1133">Transmembrane helix</keyword>
<evidence type="ECO:0000259" key="8">
    <source>
        <dbReference type="PROSITE" id="PS51292"/>
    </source>
</evidence>
<evidence type="ECO:0000256" key="5">
    <source>
        <dbReference type="ARBA" id="ARBA00022833"/>
    </source>
</evidence>
<dbReference type="PANTHER" id="PTHR46283">
    <property type="entry name" value="E3 UBIQUITIN-PROTEIN LIGASE MARCH5"/>
    <property type="match status" value="1"/>
</dbReference>
<evidence type="ECO:0000313" key="9">
    <source>
        <dbReference type="EMBL" id="KAK1740008.1"/>
    </source>
</evidence>
<dbReference type="EMBL" id="JATAAI010000016">
    <property type="protein sequence ID" value="KAK1740008.1"/>
    <property type="molecule type" value="Genomic_DNA"/>
</dbReference>
<accession>A0AAD9DBS4</accession>
<protein>
    <recommendedName>
        <fullName evidence="8">RING-CH-type domain-containing protein</fullName>
    </recommendedName>
</protein>
<keyword evidence="7" id="KW-0472">Membrane</keyword>
<dbReference type="SUPFAM" id="SSF57850">
    <property type="entry name" value="RING/U-box"/>
    <property type="match status" value="1"/>
</dbReference>
<comment type="subcellular location">
    <subcellularLocation>
        <location evidence="1">Membrane</location>
        <topology evidence="1">Multi-pass membrane protein</topology>
    </subcellularLocation>
</comment>
<dbReference type="Gene3D" id="3.30.40.10">
    <property type="entry name" value="Zinc/RING finger domain, C3HC4 (zinc finger)"/>
    <property type="match status" value="1"/>
</dbReference>
<name>A0AAD9DBS4_9STRA</name>
<keyword evidence="3" id="KW-0479">Metal-binding</keyword>